<dbReference type="Pfam" id="PF00194">
    <property type="entry name" value="Carb_anhydrase"/>
    <property type="match status" value="1"/>
</dbReference>
<reference evidence="2 3" key="1">
    <citation type="journal article" date="2015" name="Genome Biol. Evol.">
        <title>The genome of winter moth (Operophtera brumata) provides a genomic perspective on sexual dimorphism and phenology.</title>
        <authorList>
            <person name="Derks M.F."/>
            <person name="Smit S."/>
            <person name="Salis L."/>
            <person name="Schijlen E."/>
            <person name="Bossers A."/>
            <person name="Mateman C."/>
            <person name="Pijl A.S."/>
            <person name="de Ridder D."/>
            <person name="Groenen M.A."/>
            <person name="Visser M.E."/>
            <person name="Megens H.J."/>
        </authorList>
    </citation>
    <scope>NUCLEOTIDE SEQUENCE [LARGE SCALE GENOMIC DNA]</scope>
    <source>
        <strain evidence="2">WM2013NL</strain>
        <tissue evidence="2">Head and thorax</tissue>
    </source>
</reference>
<dbReference type="Gene3D" id="3.10.200.10">
    <property type="entry name" value="Alpha carbonic anhydrase"/>
    <property type="match status" value="1"/>
</dbReference>
<dbReference type="EMBL" id="JTDY01002510">
    <property type="protein sequence ID" value="KOB71259.1"/>
    <property type="molecule type" value="Genomic_DNA"/>
</dbReference>
<dbReference type="PROSITE" id="PS51144">
    <property type="entry name" value="ALPHA_CA_2"/>
    <property type="match status" value="1"/>
</dbReference>
<evidence type="ECO:0000313" key="3">
    <source>
        <dbReference type="Proteomes" id="UP000037510"/>
    </source>
</evidence>
<dbReference type="STRING" id="104452.A0A0L7L7D8"/>
<dbReference type="SUPFAM" id="SSF51069">
    <property type="entry name" value="Carbonic anhydrase"/>
    <property type="match status" value="1"/>
</dbReference>
<protein>
    <submittedName>
        <fullName evidence="2">Carbonic anhydrase</fullName>
    </submittedName>
</protein>
<keyword evidence="3" id="KW-1185">Reference proteome</keyword>
<dbReference type="Proteomes" id="UP000037510">
    <property type="component" value="Unassembled WGS sequence"/>
</dbReference>
<evidence type="ECO:0000259" key="1">
    <source>
        <dbReference type="PROSITE" id="PS51144"/>
    </source>
</evidence>
<dbReference type="InterPro" id="IPR001148">
    <property type="entry name" value="CA_dom"/>
</dbReference>
<dbReference type="AlphaFoldDB" id="A0A0L7L7D8"/>
<gene>
    <name evidence="2" type="ORF">OBRU01_14014</name>
</gene>
<proteinExistence type="predicted"/>
<organism evidence="2 3">
    <name type="scientific">Operophtera brumata</name>
    <name type="common">Winter moth</name>
    <name type="synonym">Phalaena brumata</name>
    <dbReference type="NCBI Taxonomy" id="104452"/>
    <lineage>
        <taxon>Eukaryota</taxon>
        <taxon>Metazoa</taxon>
        <taxon>Ecdysozoa</taxon>
        <taxon>Arthropoda</taxon>
        <taxon>Hexapoda</taxon>
        <taxon>Insecta</taxon>
        <taxon>Pterygota</taxon>
        <taxon>Neoptera</taxon>
        <taxon>Endopterygota</taxon>
        <taxon>Lepidoptera</taxon>
        <taxon>Glossata</taxon>
        <taxon>Ditrysia</taxon>
        <taxon>Geometroidea</taxon>
        <taxon>Geometridae</taxon>
        <taxon>Larentiinae</taxon>
        <taxon>Operophtera</taxon>
    </lineage>
</organism>
<dbReference type="InterPro" id="IPR036398">
    <property type="entry name" value="CA_dom_sf"/>
</dbReference>
<sequence>MHFHWSVDNFTGCEHVLDGHGKYESIEAAVGHPDGLAVVGFLFETVDAPNPRFDKLVQGLEGIKKRDSVVHVTSGNLCIL</sequence>
<comment type="caution">
    <text evidence="2">The sequence shown here is derived from an EMBL/GenBank/DDBJ whole genome shotgun (WGS) entry which is preliminary data.</text>
</comment>
<feature type="domain" description="Alpha-carbonic anhydrase" evidence="1">
    <location>
        <begin position="1"/>
        <end position="80"/>
    </location>
</feature>
<name>A0A0L7L7D8_OPEBR</name>
<evidence type="ECO:0000313" key="2">
    <source>
        <dbReference type="EMBL" id="KOB71259.1"/>
    </source>
</evidence>
<accession>A0A0L7L7D8</accession>